<organism evidence="1 2">
    <name type="scientific">Entomophthora muscae</name>
    <dbReference type="NCBI Taxonomy" id="34485"/>
    <lineage>
        <taxon>Eukaryota</taxon>
        <taxon>Fungi</taxon>
        <taxon>Fungi incertae sedis</taxon>
        <taxon>Zoopagomycota</taxon>
        <taxon>Entomophthoromycotina</taxon>
        <taxon>Entomophthoromycetes</taxon>
        <taxon>Entomophthorales</taxon>
        <taxon>Entomophthoraceae</taxon>
        <taxon>Entomophthora</taxon>
    </lineage>
</organism>
<dbReference type="Proteomes" id="UP001165960">
    <property type="component" value="Unassembled WGS sequence"/>
</dbReference>
<protein>
    <submittedName>
        <fullName evidence="1">Retrotransposon-derived protein peg10</fullName>
    </submittedName>
</protein>
<reference evidence="1" key="1">
    <citation type="submission" date="2022-04" db="EMBL/GenBank/DDBJ databases">
        <title>Genome of the entomopathogenic fungus Entomophthora muscae.</title>
        <authorList>
            <person name="Elya C."/>
            <person name="Lovett B.R."/>
            <person name="Lee E."/>
            <person name="Macias A.M."/>
            <person name="Hajek A.E."/>
            <person name="De Bivort B.L."/>
            <person name="Kasson M.T."/>
            <person name="De Fine Licht H.H."/>
            <person name="Stajich J.E."/>
        </authorList>
    </citation>
    <scope>NUCLEOTIDE SEQUENCE</scope>
    <source>
        <strain evidence="1">Berkeley</strain>
    </source>
</reference>
<comment type="caution">
    <text evidence="1">The sequence shown here is derived from an EMBL/GenBank/DDBJ whole genome shotgun (WGS) entry which is preliminary data.</text>
</comment>
<keyword evidence="2" id="KW-1185">Reference proteome</keyword>
<proteinExistence type="predicted"/>
<dbReference type="EMBL" id="QTSX02006459">
    <property type="protein sequence ID" value="KAJ9054233.1"/>
    <property type="molecule type" value="Genomic_DNA"/>
</dbReference>
<evidence type="ECO:0000313" key="2">
    <source>
        <dbReference type="Proteomes" id="UP001165960"/>
    </source>
</evidence>
<sequence length="312" mass="34585">MYQFADGEIIKLYHTFCDPVQAHFTAYRYEFPTNPQKVFYLEEKLTDHYRDWFSSHSIHNPGILQNYDLFVSSLLSFSGKDKESSTPSASQFAGLTQGLLPLGKYNWKFCSLQSRLQASDAEAYSFYKIGLYKLFITDKAPLSSTPPPSTKPKAGRGFCLTAEEAIRRRNNNLFFYCGSKDHLLPVCPLSKCTSVVNKTYSITLISLSDTSKSPTILVTIHGPLVKIKVLALLDTGADANFIEEKLAKLIGLSAFGSLDIKVGNSNLIGATPILQPVTIDLEGSPFCITCKSSPNLSFLFILGFPVVERVFA</sequence>
<gene>
    <name evidence="1" type="primary">PEG10_26</name>
    <name evidence="1" type="ORF">DSO57_1016869</name>
</gene>
<name>A0ACC2RW60_9FUNG</name>
<accession>A0ACC2RW60</accession>
<evidence type="ECO:0000313" key="1">
    <source>
        <dbReference type="EMBL" id="KAJ9054233.1"/>
    </source>
</evidence>